<dbReference type="PANTHER" id="PTHR11240:SF57">
    <property type="entry name" value="OS09G0538000 PROTEIN"/>
    <property type="match status" value="1"/>
</dbReference>
<evidence type="ECO:0000313" key="6">
    <source>
        <dbReference type="Proteomes" id="UP000655225"/>
    </source>
</evidence>
<gene>
    <name evidence="5" type="ORF">HHK36_026485</name>
</gene>
<dbReference type="InterPro" id="IPR036430">
    <property type="entry name" value="RNase_T2-like_sf"/>
</dbReference>
<sequence>MASMASEDLAFFYFVLLWPAGICKQTQGLKCCKPLTGEPAEKDFYLKGLYPSDISGNYLTGCNECSFNINEISGLEEDLQKYASNITCPSTNSTDSWKTLWETYGVCSGLGQHYYFKKSLELLKQIDMLSILSKHDITPTTQHEHDYSVAEISKAIKTETTYTASIKCSSNQYADYELLEIHLCFDKDATTIIECPVLPIFTCPAYVEFAAYSFKDTASKDANPIRMTNKEDSDDVEAMKDCNGRDDLITYSGIRIGGVLGVFGGVENEAIRWLFGAKNGVVQGLFKAENGVAQGLLQSLWT</sequence>
<dbReference type="InterPro" id="IPR033697">
    <property type="entry name" value="Ribonuclease_T2_eukaryotic"/>
</dbReference>
<dbReference type="GO" id="GO:0033897">
    <property type="term" value="F:ribonuclease T2 activity"/>
    <property type="evidence" value="ECO:0007669"/>
    <property type="project" value="InterPro"/>
</dbReference>
<dbReference type="GO" id="GO:0003723">
    <property type="term" value="F:RNA binding"/>
    <property type="evidence" value="ECO:0007669"/>
    <property type="project" value="InterPro"/>
</dbReference>
<feature type="chain" id="PRO_5032866238" evidence="4">
    <location>
        <begin position="29"/>
        <end position="302"/>
    </location>
</feature>
<dbReference type="AlphaFoldDB" id="A0A834YF44"/>
<accession>A0A834YF44</accession>
<dbReference type="GO" id="GO:0005576">
    <property type="term" value="C:extracellular region"/>
    <property type="evidence" value="ECO:0007669"/>
    <property type="project" value="TreeGrafter"/>
</dbReference>
<proteinExistence type="inferred from homology"/>
<evidence type="ECO:0000256" key="2">
    <source>
        <dbReference type="ARBA" id="ARBA00023157"/>
    </source>
</evidence>
<evidence type="ECO:0000256" key="1">
    <source>
        <dbReference type="ARBA" id="ARBA00007469"/>
    </source>
</evidence>
<keyword evidence="4" id="KW-0732">Signal</keyword>
<evidence type="ECO:0000256" key="3">
    <source>
        <dbReference type="RuleBase" id="RU004328"/>
    </source>
</evidence>
<evidence type="ECO:0000313" key="5">
    <source>
        <dbReference type="EMBL" id="KAF8387824.1"/>
    </source>
</evidence>
<dbReference type="GO" id="GO:0006401">
    <property type="term" value="P:RNA catabolic process"/>
    <property type="evidence" value="ECO:0007669"/>
    <property type="project" value="TreeGrafter"/>
</dbReference>
<protein>
    <submittedName>
        <fullName evidence="5">Uncharacterized protein</fullName>
    </submittedName>
</protein>
<dbReference type="Proteomes" id="UP000655225">
    <property type="component" value="Unassembled WGS sequence"/>
</dbReference>
<keyword evidence="2" id="KW-1015">Disulfide bond</keyword>
<dbReference type="EMBL" id="JABCRI010000020">
    <property type="protein sequence ID" value="KAF8387824.1"/>
    <property type="molecule type" value="Genomic_DNA"/>
</dbReference>
<dbReference type="OMA" id="NINHYWS"/>
<keyword evidence="6" id="KW-1185">Reference proteome</keyword>
<feature type="signal peptide" evidence="4">
    <location>
        <begin position="1"/>
        <end position="28"/>
    </location>
</feature>
<dbReference type="InterPro" id="IPR001568">
    <property type="entry name" value="RNase_T2-like"/>
</dbReference>
<dbReference type="CDD" id="cd01061">
    <property type="entry name" value="RNase_T2_euk"/>
    <property type="match status" value="1"/>
</dbReference>
<dbReference type="Pfam" id="PF00445">
    <property type="entry name" value="Ribonuclease_T2"/>
    <property type="match status" value="1"/>
</dbReference>
<dbReference type="Gene3D" id="3.90.730.10">
    <property type="entry name" value="Ribonuclease T2-like"/>
    <property type="match status" value="1"/>
</dbReference>
<organism evidence="5 6">
    <name type="scientific">Tetracentron sinense</name>
    <name type="common">Spur-leaf</name>
    <dbReference type="NCBI Taxonomy" id="13715"/>
    <lineage>
        <taxon>Eukaryota</taxon>
        <taxon>Viridiplantae</taxon>
        <taxon>Streptophyta</taxon>
        <taxon>Embryophyta</taxon>
        <taxon>Tracheophyta</taxon>
        <taxon>Spermatophyta</taxon>
        <taxon>Magnoliopsida</taxon>
        <taxon>Trochodendrales</taxon>
        <taxon>Trochodendraceae</taxon>
        <taxon>Tetracentron</taxon>
    </lineage>
</organism>
<evidence type="ECO:0000256" key="4">
    <source>
        <dbReference type="SAM" id="SignalP"/>
    </source>
</evidence>
<comment type="caution">
    <text evidence="5">The sequence shown here is derived from an EMBL/GenBank/DDBJ whole genome shotgun (WGS) entry which is preliminary data.</text>
</comment>
<dbReference type="SUPFAM" id="SSF55895">
    <property type="entry name" value="Ribonuclease Rh-like"/>
    <property type="match status" value="1"/>
</dbReference>
<name>A0A834YF44_TETSI</name>
<reference evidence="5 6" key="1">
    <citation type="submission" date="2020-04" db="EMBL/GenBank/DDBJ databases">
        <title>Plant Genome Project.</title>
        <authorList>
            <person name="Zhang R.-G."/>
        </authorList>
    </citation>
    <scope>NUCLEOTIDE SEQUENCE [LARGE SCALE GENOMIC DNA]</scope>
    <source>
        <strain evidence="5">YNK0</strain>
        <tissue evidence="5">Leaf</tissue>
    </source>
</reference>
<comment type="similarity">
    <text evidence="1 3">Belongs to the RNase T2 family.</text>
</comment>
<dbReference type="OrthoDB" id="435754at2759"/>
<dbReference type="PANTHER" id="PTHR11240">
    <property type="entry name" value="RIBONUCLEASE T2"/>
    <property type="match status" value="1"/>
</dbReference>